<evidence type="ECO:0000256" key="9">
    <source>
        <dbReference type="ARBA" id="ARBA00048205"/>
    </source>
</evidence>
<evidence type="ECO:0000256" key="1">
    <source>
        <dbReference type="ARBA" id="ARBA00002790"/>
    </source>
</evidence>
<name>A0A0W8G0W3_9ZZZZ</name>
<keyword evidence="7" id="KW-0694">RNA-binding</keyword>
<accession>A0A0W8G0W3</accession>
<dbReference type="InterPro" id="IPR035587">
    <property type="entry name" value="DUS-like_FMN-bd"/>
</dbReference>
<dbReference type="SUPFAM" id="SSF51395">
    <property type="entry name" value="FMN-linked oxidoreductases"/>
    <property type="match status" value="1"/>
</dbReference>
<dbReference type="PIRSF" id="PIRSF006621">
    <property type="entry name" value="Dus"/>
    <property type="match status" value="1"/>
</dbReference>
<sequence>MWKIKNIEIKNALLLAPMEDVTNIGFRKLCKEFGADVVYTEFVNSDGLIRKNEKTHKKLKIRDDERPVGIQIYGGNLEPMIEAAKIAEAENPDIIDINAGCWVKKVAGRGAGAGLLKDPPYMQKMVDEIVRAVNKPVTVKTRIGWDQDNIMILEIAKRLEDVGAAALTIHCRTRQQGHKGDPDWSWIPKIKEVVNIPVAVNGGIMTPEDARRAFEQTGADAVMIARGAIGNPWIFSQTKELIENGKLPTEPSIDEKIKVTLKHLRYEIERADNERWGVIPFRKFYSGYLKGFHNVSKIRQQIMQYESYEPIEELLLNYLQELKNSQYYEEAV</sequence>
<dbReference type="EMBL" id="LNQE01000528">
    <property type="protein sequence ID" value="KUG26131.1"/>
    <property type="molecule type" value="Genomic_DNA"/>
</dbReference>
<comment type="function">
    <text evidence="1">Catalyzes the synthesis of 5,6-dihydrouridine (D), a modified base found in the D-loop of most tRNAs, via the reduction of the C5-C6 double bond in target uridines.</text>
</comment>
<evidence type="ECO:0000256" key="7">
    <source>
        <dbReference type="ARBA" id="ARBA00022884"/>
    </source>
</evidence>
<dbReference type="CDD" id="cd02801">
    <property type="entry name" value="DUS_like_FMN"/>
    <property type="match status" value="1"/>
</dbReference>
<evidence type="ECO:0000256" key="5">
    <source>
        <dbReference type="ARBA" id="ARBA00022694"/>
    </source>
</evidence>
<evidence type="ECO:0000256" key="6">
    <source>
        <dbReference type="ARBA" id="ARBA00022857"/>
    </source>
</evidence>
<evidence type="ECO:0000256" key="10">
    <source>
        <dbReference type="ARBA" id="ARBA00048802"/>
    </source>
</evidence>
<reference evidence="12" key="1">
    <citation type="journal article" date="2015" name="Proc. Natl. Acad. Sci. U.S.A.">
        <title>Networks of energetic and metabolic interactions define dynamics in microbial communities.</title>
        <authorList>
            <person name="Embree M."/>
            <person name="Liu J.K."/>
            <person name="Al-Bassam M.M."/>
            <person name="Zengler K."/>
        </authorList>
    </citation>
    <scope>NUCLEOTIDE SEQUENCE</scope>
</reference>
<evidence type="ECO:0000256" key="4">
    <source>
        <dbReference type="ARBA" id="ARBA00022643"/>
    </source>
</evidence>
<keyword evidence="4" id="KW-0288">FMN</keyword>
<comment type="caution">
    <text evidence="12">The sequence shown here is derived from an EMBL/GenBank/DDBJ whole genome shotgun (WGS) entry which is preliminary data.</text>
</comment>
<keyword evidence="3" id="KW-0285">Flavoprotein</keyword>
<proteinExistence type="predicted"/>
<gene>
    <name evidence="12" type="ORF">ASZ90_004035</name>
</gene>
<dbReference type="GO" id="GO:0000049">
    <property type="term" value="F:tRNA binding"/>
    <property type="evidence" value="ECO:0007669"/>
    <property type="project" value="UniProtKB-KW"/>
</dbReference>
<comment type="catalytic activity">
    <reaction evidence="9">
        <text>a 5,6-dihydrouridine in tRNA + NADP(+) = a uridine in tRNA + NADPH + H(+)</text>
        <dbReference type="Rhea" id="RHEA:23624"/>
        <dbReference type="Rhea" id="RHEA-COMP:13339"/>
        <dbReference type="Rhea" id="RHEA-COMP:13887"/>
        <dbReference type="ChEBI" id="CHEBI:15378"/>
        <dbReference type="ChEBI" id="CHEBI:57783"/>
        <dbReference type="ChEBI" id="CHEBI:58349"/>
        <dbReference type="ChEBI" id="CHEBI:65315"/>
        <dbReference type="ChEBI" id="CHEBI:74443"/>
    </reaction>
</comment>
<comment type="catalytic activity">
    <reaction evidence="10">
        <text>a 5,6-dihydrouridine in tRNA + NAD(+) = a uridine in tRNA + NADH + H(+)</text>
        <dbReference type="Rhea" id="RHEA:54452"/>
        <dbReference type="Rhea" id="RHEA-COMP:13339"/>
        <dbReference type="Rhea" id="RHEA-COMP:13887"/>
        <dbReference type="ChEBI" id="CHEBI:15378"/>
        <dbReference type="ChEBI" id="CHEBI:57540"/>
        <dbReference type="ChEBI" id="CHEBI:57945"/>
        <dbReference type="ChEBI" id="CHEBI:65315"/>
        <dbReference type="ChEBI" id="CHEBI:74443"/>
    </reaction>
</comment>
<keyword evidence="8" id="KW-0560">Oxidoreductase</keyword>
<evidence type="ECO:0000256" key="2">
    <source>
        <dbReference type="ARBA" id="ARBA00022555"/>
    </source>
</evidence>
<dbReference type="InterPro" id="IPR013785">
    <property type="entry name" value="Aldolase_TIM"/>
</dbReference>
<dbReference type="PANTHER" id="PTHR45846">
    <property type="entry name" value="TRNA-DIHYDROURIDINE(47) SYNTHASE [NAD(P)(+)]-LIKE"/>
    <property type="match status" value="1"/>
</dbReference>
<dbReference type="InterPro" id="IPR001269">
    <property type="entry name" value="DUS_fam"/>
</dbReference>
<keyword evidence="6" id="KW-0521">NADP</keyword>
<dbReference type="Gene3D" id="3.20.20.70">
    <property type="entry name" value="Aldolase class I"/>
    <property type="match status" value="1"/>
</dbReference>
<keyword evidence="2" id="KW-0820">tRNA-binding</keyword>
<organism evidence="12">
    <name type="scientific">hydrocarbon metagenome</name>
    <dbReference type="NCBI Taxonomy" id="938273"/>
    <lineage>
        <taxon>unclassified sequences</taxon>
        <taxon>metagenomes</taxon>
        <taxon>ecological metagenomes</taxon>
    </lineage>
</organism>
<dbReference type="AlphaFoldDB" id="A0A0W8G0W3"/>
<dbReference type="PANTHER" id="PTHR45846:SF1">
    <property type="entry name" value="TRNA-DIHYDROURIDINE(47) SYNTHASE [NAD(P)(+)]-LIKE"/>
    <property type="match status" value="1"/>
</dbReference>
<dbReference type="Gene3D" id="1.10.1200.80">
    <property type="entry name" value="Putative flavin oxidoreducatase, domain 2"/>
    <property type="match status" value="1"/>
</dbReference>
<keyword evidence="5" id="KW-0819">tRNA processing</keyword>
<evidence type="ECO:0000259" key="11">
    <source>
        <dbReference type="Pfam" id="PF01207"/>
    </source>
</evidence>
<protein>
    <submittedName>
        <fullName evidence="12">Trna dihydrouridine synthase b</fullName>
    </submittedName>
</protein>
<dbReference type="GO" id="GO:0050660">
    <property type="term" value="F:flavin adenine dinucleotide binding"/>
    <property type="evidence" value="ECO:0007669"/>
    <property type="project" value="InterPro"/>
</dbReference>
<evidence type="ECO:0000256" key="8">
    <source>
        <dbReference type="ARBA" id="ARBA00023002"/>
    </source>
</evidence>
<dbReference type="GO" id="GO:0017150">
    <property type="term" value="F:tRNA dihydrouridine synthase activity"/>
    <property type="evidence" value="ECO:0007669"/>
    <property type="project" value="InterPro"/>
</dbReference>
<evidence type="ECO:0000313" key="12">
    <source>
        <dbReference type="EMBL" id="KUG26131.1"/>
    </source>
</evidence>
<dbReference type="InterPro" id="IPR004652">
    <property type="entry name" value="DusB-like"/>
</dbReference>
<evidence type="ECO:0000256" key="3">
    <source>
        <dbReference type="ARBA" id="ARBA00022630"/>
    </source>
</evidence>
<dbReference type="Pfam" id="PF01207">
    <property type="entry name" value="Dus"/>
    <property type="match status" value="1"/>
</dbReference>
<feature type="domain" description="DUS-like FMN-binding" evidence="11">
    <location>
        <begin position="14"/>
        <end position="313"/>
    </location>
</feature>
<dbReference type="InterPro" id="IPR024036">
    <property type="entry name" value="tRNA-dHydroUridine_Synthase_C"/>
</dbReference>
<dbReference type="NCBIfam" id="TIGR00737">
    <property type="entry name" value="nifR3_yhdG"/>
    <property type="match status" value="1"/>
</dbReference>